<sequence>MQQPLVCQPLQQGRYTKPDPAYPVLGSACRGQHTRGRYVDTGFCRRGHYTDTRLLPTRASTLGPPPHQTRPSRPRSPETGGTRRIPQKPKSSFPTLREESCCPTPNM</sequence>
<gene>
    <name evidence="2" type="ORF">GDO78_023194</name>
</gene>
<keyword evidence="3" id="KW-1185">Reference proteome</keyword>
<dbReference type="Proteomes" id="UP000770717">
    <property type="component" value="Unassembled WGS sequence"/>
</dbReference>
<reference evidence="2" key="1">
    <citation type="thesis" date="2020" institute="ProQuest LLC" country="789 East Eisenhower Parkway, Ann Arbor, MI, USA">
        <title>Comparative Genomics and Chromosome Evolution.</title>
        <authorList>
            <person name="Mudd A.B."/>
        </authorList>
    </citation>
    <scope>NUCLEOTIDE SEQUENCE</scope>
    <source>
        <strain evidence="2">HN-11 Male</strain>
        <tissue evidence="2">Kidney and liver</tissue>
    </source>
</reference>
<evidence type="ECO:0000313" key="3">
    <source>
        <dbReference type="Proteomes" id="UP000770717"/>
    </source>
</evidence>
<organism evidence="2 3">
    <name type="scientific">Eleutherodactylus coqui</name>
    <name type="common">Puerto Rican coqui</name>
    <dbReference type="NCBI Taxonomy" id="57060"/>
    <lineage>
        <taxon>Eukaryota</taxon>
        <taxon>Metazoa</taxon>
        <taxon>Chordata</taxon>
        <taxon>Craniata</taxon>
        <taxon>Vertebrata</taxon>
        <taxon>Euteleostomi</taxon>
        <taxon>Amphibia</taxon>
        <taxon>Batrachia</taxon>
        <taxon>Anura</taxon>
        <taxon>Neobatrachia</taxon>
        <taxon>Hyloidea</taxon>
        <taxon>Eleutherodactylidae</taxon>
        <taxon>Eleutherodactylinae</taxon>
        <taxon>Eleutherodactylus</taxon>
        <taxon>Eleutherodactylus</taxon>
    </lineage>
</organism>
<dbReference type="AlphaFoldDB" id="A0A8J6E555"/>
<evidence type="ECO:0000256" key="1">
    <source>
        <dbReference type="SAM" id="MobiDB-lite"/>
    </source>
</evidence>
<protein>
    <submittedName>
        <fullName evidence="2">Uncharacterized protein</fullName>
    </submittedName>
</protein>
<proteinExistence type="predicted"/>
<feature type="region of interest" description="Disordered" evidence="1">
    <location>
        <begin position="50"/>
        <end position="107"/>
    </location>
</feature>
<evidence type="ECO:0000313" key="2">
    <source>
        <dbReference type="EMBL" id="KAG9460227.1"/>
    </source>
</evidence>
<comment type="caution">
    <text evidence="2">The sequence shown here is derived from an EMBL/GenBank/DDBJ whole genome shotgun (WGS) entry which is preliminary data.</text>
</comment>
<name>A0A8J6E555_ELECQ</name>
<dbReference type="EMBL" id="WNTK01096235">
    <property type="protein sequence ID" value="KAG9460227.1"/>
    <property type="molecule type" value="Genomic_DNA"/>
</dbReference>
<accession>A0A8J6E555</accession>